<name>A0AC34GNG2_9BILA</name>
<reference evidence="2" key="1">
    <citation type="submission" date="2022-11" db="UniProtKB">
        <authorList>
            <consortium name="WormBaseParasite"/>
        </authorList>
    </citation>
    <scope>IDENTIFICATION</scope>
</reference>
<dbReference type="Proteomes" id="UP000887579">
    <property type="component" value="Unplaced"/>
</dbReference>
<protein>
    <submittedName>
        <fullName evidence="2">Helicase POLQ-like</fullName>
    </submittedName>
</protein>
<proteinExistence type="predicted"/>
<organism evidence="1 2">
    <name type="scientific">Panagrolaimus sp. ES5</name>
    <dbReference type="NCBI Taxonomy" id="591445"/>
    <lineage>
        <taxon>Eukaryota</taxon>
        <taxon>Metazoa</taxon>
        <taxon>Ecdysozoa</taxon>
        <taxon>Nematoda</taxon>
        <taxon>Chromadorea</taxon>
        <taxon>Rhabditida</taxon>
        <taxon>Tylenchina</taxon>
        <taxon>Panagrolaimomorpha</taxon>
        <taxon>Panagrolaimoidea</taxon>
        <taxon>Panagrolaimidae</taxon>
        <taxon>Panagrolaimus</taxon>
    </lineage>
</organism>
<evidence type="ECO:0000313" key="1">
    <source>
        <dbReference type="Proteomes" id="UP000887579"/>
    </source>
</evidence>
<sequence>MALDCASNLLHRIEEQKALKRAASDDSGIGSNSSTQKSVVIPQKKYLGSPRSIFFNTENNSGIAGLKKSLFDKYKEVRKIENLYPWQAEFLNDPRITKGENALLTAQTGGGKTLIAEVLMLREIFNRNCSAIFVLPLVALVQEKILAFKALADAFHVRVEEYAAHKGRIPPIKRQDHRSLFVCTIEKASLLINALMEKNQLRTVGLLVLDEVHMIGESGRGANLECLIAKYAAACGGQIVAMSATIGNAEELAHFLDGFHYHNSHRPVELKQYITFDKAVYEVKEIEGLDPVRMLRSKDPADPDGILELALEIVPKHSVLIFCNSRAACENLCTLLFSKVTDELKMHKRAERVAIVEELKAETDNQAAQGLKNALRVGLAYHHAGLMNCERQVVEAAFHSGAISIVCATSTLAAGVNLPARRVIIRSPKIGIAFMSKSQFLQMAGRAGRAGFDEIGECFVIGNEGKERVKKIIMEDPIPNCESQLDNQFESFILDLVGLGFVKYGKLKEIVGSTLYAIQNKENIDERLTEALRKLVETKFLVKPSEDEYGLDVYGRGKFHSGLSPEEIPTLIEHFSNHFSQGIAFKTRFSILYICVPFDIRVTVDWEVYRRQYRKLDECDQRMFGDPKITETTIHKHQADKSVASTTEMRLYTALLVYRLCKHGMNSLYDCARTFKVAVGWIQQTYESMCHRAQALGRFSEHVNVMWPLKGLLPDLVNYMRSAGDEQIAQLMSVDGITRSMALTLVKTTKFNTIGAISKTTIPELREALNGKLRKNLAEKIIFNAKCVLRDAIDEKKEEIAAMGGILDDNSTQ</sequence>
<evidence type="ECO:0000313" key="2">
    <source>
        <dbReference type="WBParaSite" id="ES5_v2.g452.t1"/>
    </source>
</evidence>
<dbReference type="WBParaSite" id="ES5_v2.g452.t1">
    <property type="protein sequence ID" value="ES5_v2.g452.t1"/>
    <property type="gene ID" value="ES5_v2.g452"/>
</dbReference>
<accession>A0AC34GNG2</accession>